<dbReference type="InterPro" id="IPR001296">
    <property type="entry name" value="Glyco_trans_1"/>
</dbReference>
<dbReference type="EC" id="2.4.-.-" evidence="3"/>
<dbReference type="Pfam" id="PF00534">
    <property type="entry name" value="Glycos_transf_1"/>
    <property type="match status" value="1"/>
</dbReference>
<dbReference type="Gene3D" id="3.40.50.2000">
    <property type="entry name" value="Glycogen Phosphorylase B"/>
    <property type="match status" value="2"/>
</dbReference>
<dbReference type="EMBL" id="DYUD01000023">
    <property type="protein sequence ID" value="HJG89217.1"/>
    <property type="molecule type" value="Genomic_DNA"/>
</dbReference>
<evidence type="ECO:0000259" key="2">
    <source>
        <dbReference type="Pfam" id="PF13439"/>
    </source>
</evidence>
<dbReference type="Proteomes" id="UP000757103">
    <property type="component" value="Unassembled WGS sequence"/>
</dbReference>
<protein>
    <submittedName>
        <fullName evidence="3">Glycosyltransferase</fullName>
        <ecNumber evidence="3">2.4.-.-</ecNumber>
    </submittedName>
</protein>
<evidence type="ECO:0000259" key="1">
    <source>
        <dbReference type="Pfam" id="PF00534"/>
    </source>
</evidence>
<organism evidence="3 4">
    <name type="scientific">Barnesiella viscericola</name>
    <dbReference type="NCBI Taxonomy" id="397865"/>
    <lineage>
        <taxon>Bacteria</taxon>
        <taxon>Pseudomonadati</taxon>
        <taxon>Bacteroidota</taxon>
        <taxon>Bacteroidia</taxon>
        <taxon>Bacteroidales</taxon>
        <taxon>Barnesiellaceae</taxon>
        <taxon>Barnesiella</taxon>
    </lineage>
</organism>
<gene>
    <name evidence="3" type="ORF">K8U91_07085</name>
</gene>
<reference evidence="3" key="2">
    <citation type="submission" date="2021-09" db="EMBL/GenBank/DDBJ databases">
        <authorList>
            <person name="Gilroy R."/>
        </authorList>
    </citation>
    <scope>NUCLEOTIDE SEQUENCE</scope>
    <source>
        <strain evidence="3">CHK121-7720</strain>
    </source>
</reference>
<dbReference type="RefSeq" id="WP_273306252.1">
    <property type="nucleotide sequence ID" value="NZ_DYUD01000023.1"/>
</dbReference>
<comment type="caution">
    <text evidence="3">The sequence shown here is derived from an EMBL/GenBank/DDBJ whole genome shotgun (WGS) entry which is preliminary data.</text>
</comment>
<keyword evidence="3" id="KW-0328">Glycosyltransferase</keyword>
<dbReference type="InterPro" id="IPR028098">
    <property type="entry name" value="Glyco_trans_4-like_N"/>
</dbReference>
<dbReference type="Pfam" id="PF13439">
    <property type="entry name" value="Glyco_transf_4"/>
    <property type="match status" value="1"/>
</dbReference>
<dbReference type="PANTHER" id="PTHR12526">
    <property type="entry name" value="GLYCOSYLTRANSFERASE"/>
    <property type="match status" value="1"/>
</dbReference>
<proteinExistence type="predicted"/>
<feature type="domain" description="Glycosyl transferase family 1" evidence="1">
    <location>
        <begin position="212"/>
        <end position="371"/>
    </location>
</feature>
<name>A0A921MRR4_9BACT</name>
<feature type="domain" description="Glycosyltransferase subfamily 4-like N-terminal" evidence="2">
    <location>
        <begin position="16"/>
        <end position="201"/>
    </location>
</feature>
<sequence>MNILFAYITPFHPNKGGIGRVTHELTLELIRRGYKVYYLIYRCGITVMHEYNYPAPLTYLPSKECLSKENIEAYHRYLRENKINIVINQSGNFSDSQLWVNTGNLPVKVISVIHTNPWVVYKHLWREIYPLRNNSKIEKLKRIARILLYPKIKYEFRRSRIEHYRKMLPATDYVCTLSKKFYSEIDEICPGYREKYRAIPNPNSYSSEKINSYPIVKKKQLLWVGLFSEQKNPTMAVKIWKRLYRDYPEWEFVIVGYNKSGYWRERMESLAKGISNIRFVGYQDPLSYQLESSIFCLTSSYEGWGMVLTEAMQCGAVPVAFNSFASVTDIIDDGRNGVLIKPFSIKQYEKALRQLMDNPDLLNRMSKYAQQDIKRYSVENVVDQWEALFKECRILK</sequence>
<keyword evidence="3" id="KW-0808">Transferase</keyword>
<dbReference type="GO" id="GO:0016757">
    <property type="term" value="F:glycosyltransferase activity"/>
    <property type="evidence" value="ECO:0007669"/>
    <property type="project" value="UniProtKB-KW"/>
</dbReference>
<evidence type="ECO:0000313" key="3">
    <source>
        <dbReference type="EMBL" id="HJG89217.1"/>
    </source>
</evidence>
<accession>A0A921MRR4</accession>
<evidence type="ECO:0000313" key="4">
    <source>
        <dbReference type="Proteomes" id="UP000757103"/>
    </source>
</evidence>
<reference evidence="3" key="1">
    <citation type="journal article" date="2021" name="PeerJ">
        <title>Extensive microbial diversity within the chicken gut microbiome revealed by metagenomics and culture.</title>
        <authorList>
            <person name="Gilroy R."/>
            <person name="Ravi A."/>
            <person name="Getino M."/>
            <person name="Pursley I."/>
            <person name="Horton D.L."/>
            <person name="Alikhan N.F."/>
            <person name="Baker D."/>
            <person name="Gharbi K."/>
            <person name="Hall N."/>
            <person name="Watson M."/>
            <person name="Adriaenssens E.M."/>
            <person name="Foster-Nyarko E."/>
            <person name="Jarju S."/>
            <person name="Secka A."/>
            <person name="Antonio M."/>
            <person name="Oren A."/>
            <person name="Chaudhuri R.R."/>
            <person name="La Ragione R."/>
            <person name="Hildebrand F."/>
            <person name="Pallen M.J."/>
        </authorList>
    </citation>
    <scope>NUCLEOTIDE SEQUENCE</scope>
    <source>
        <strain evidence="3">CHK121-7720</strain>
    </source>
</reference>
<dbReference type="AlphaFoldDB" id="A0A921MRR4"/>
<dbReference type="SUPFAM" id="SSF53756">
    <property type="entry name" value="UDP-Glycosyltransferase/glycogen phosphorylase"/>
    <property type="match status" value="1"/>
</dbReference>